<accession>A0ABS4QS60</accession>
<reference evidence="2 3" key="1">
    <citation type="submission" date="2021-03" db="EMBL/GenBank/DDBJ databases">
        <title>Sequencing the genomes of 1000 actinobacteria strains.</title>
        <authorList>
            <person name="Klenk H.-P."/>
        </authorList>
    </citation>
    <scope>NUCLEOTIDE SEQUENCE [LARGE SCALE GENOMIC DNA]</scope>
    <source>
        <strain evidence="2 3">DSM 45516</strain>
    </source>
</reference>
<protein>
    <submittedName>
        <fullName evidence="2">Uncharacterized protein</fullName>
    </submittedName>
</protein>
<feature type="region of interest" description="Disordered" evidence="1">
    <location>
        <begin position="1"/>
        <end position="36"/>
    </location>
</feature>
<dbReference type="RefSeq" id="WP_209899816.1">
    <property type="nucleotide sequence ID" value="NZ_JAGGMR010000002.1"/>
</dbReference>
<sequence>MATSLTGSHEPRQAGIDGHGERSSNRTAVVTSRARADRGALAWHQVSVGTRREMASGVRVLPLVRSIEPTTDRSA</sequence>
<evidence type="ECO:0000313" key="3">
    <source>
        <dbReference type="Proteomes" id="UP001519325"/>
    </source>
</evidence>
<gene>
    <name evidence="2" type="ORF">BJ987_007513</name>
</gene>
<dbReference type="Proteomes" id="UP001519325">
    <property type="component" value="Unassembled WGS sequence"/>
</dbReference>
<evidence type="ECO:0000313" key="2">
    <source>
        <dbReference type="EMBL" id="MBP2194535.1"/>
    </source>
</evidence>
<proteinExistence type="predicted"/>
<keyword evidence="3" id="KW-1185">Reference proteome</keyword>
<dbReference type="EMBL" id="JAGGMR010000002">
    <property type="protein sequence ID" value="MBP2194535.1"/>
    <property type="molecule type" value="Genomic_DNA"/>
</dbReference>
<organism evidence="2 3">
    <name type="scientific">Nocardia goodfellowii</name>
    <dbReference type="NCBI Taxonomy" id="882446"/>
    <lineage>
        <taxon>Bacteria</taxon>
        <taxon>Bacillati</taxon>
        <taxon>Actinomycetota</taxon>
        <taxon>Actinomycetes</taxon>
        <taxon>Mycobacteriales</taxon>
        <taxon>Nocardiaceae</taxon>
        <taxon>Nocardia</taxon>
    </lineage>
</organism>
<comment type="caution">
    <text evidence="2">The sequence shown here is derived from an EMBL/GenBank/DDBJ whole genome shotgun (WGS) entry which is preliminary data.</text>
</comment>
<name>A0ABS4QS60_9NOCA</name>
<evidence type="ECO:0000256" key="1">
    <source>
        <dbReference type="SAM" id="MobiDB-lite"/>
    </source>
</evidence>